<evidence type="ECO:0000313" key="1">
    <source>
        <dbReference type="EMBL" id="CAG8671424.1"/>
    </source>
</evidence>
<dbReference type="AlphaFoldDB" id="A0A9N9EED9"/>
<reference evidence="1" key="1">
    <citation type="submission" date="2021-06" db="EMBL/GenBank/DDBJ databases">
        <authorList>
            <person name="Kallberg Y."/>
            <person name="Tangrot J."/>
            <person name="Rosling A."/>
        </authorList>
    </citation>
    <scope>NUCLEOTIDE SEQUENCE</scope>
    <source>
        <strain evidence="1">87-6 pot B 2015</strain>
    </source>
</reference>
<sequence length="99" mass="11325">MTKYNILDHDDPKIVLDPSDDRKDYEILINDEASSIEKDDCALSEDKLLRIITQNSRLDDLISNQSNNPKLTKVLKLVKSQLTTESLASYDGFDFAELY</sequence>
<dbReference type="EMBL" id="CAJVPP010005903">
    <property type="protein sequence ID" value="CAG8671424.1"/>
    <property type="molecule type" value="Genomic_DNA"/>
</dbReference>
<evidence type="ECO:0000313" key="2">
    <source>
        <dbReference type="Proteomes" id="UP000789375"/>
    </source>
</evidence>
<accession>A0A9N9EED9</accession>
<proteinExistence type="predicted"/>
<dbReference type="Proteomes" id="UP000789375">
    <property type="component" value="Unassembled WGS sequence"/>
</dbReference>
<gene>
    <name evidence="1" type="ORF">FMOSSE_LOCUS12431</name>
</gene>
<comment type="caution">
    <text evidence="1">The sequence shown here is derived from an EMBL/GenBank/DDBJ whole genome shotgun (WGS) entry which is preliminary data.</text>
</comment>
<name>A0A9N9EED9_FUNMO</name>
<protein>
    <submittedName>
        <fullName evidence="1">856_t:CDS:1</fullName>
    </submittedName>
</protein>
<organism evidence="1 2">
    <name type="scientific">Funneliformis mosseae</name>
    <name type="common">Endomycorrhizal fungus</name>
    <name type="synonym">Glomus mosseae</name>
    <dbReference type="NCBI Taxonomy" id="27381"/>
    <lineage>
        <taxon>Eukaryota</taxon>
        <taxon>Fungi</taxon>
        <taxon>Fungi incertae sedis</taxon>
        <taxon>Mucoromycota</taxon>
        <taxon>Glomeromycotina</taxon>
        <taxon>Glomeromycetes</taxon>
        <taxon>Glomerales</taxon>
        <taxon>Glomeraceae</taxon>
        <taxon>Funneliformis</taxon>
    </lineage>
</organism>
<keyword evidence="2" id="KW-1185">Reference proteome</keyword>